<keyword evidence="1" id="KW-0175">Coiled coil</keyword>
<feature type="coiled-coil region" evidence="1">
    <location>
        <begin position="10"/>
        <end position="88"/>
    </location>
</feature>
<gene>
    <name evidence="2" type="ORF">AMAG_19203</name>
</gene>
<proteinExistence type="predicted"/>
<evidence type="ECO:0000313" key="3">
    <source>
        <dbReference type="Proteomes" id="UP000054350"/>
    </source>
</evidence>
<dbReference type="VEuPathDB" id="FungiDB:AMAG_19203"/>
<reference evidence="2 3" key="1">
    <citation type="submission" date="2009-11" db="EMBL/GenBank/DDBJ databases">
        <title>Annotation of Allomyces macrogynus ATCC 38327.</title>
        <authorList>
            <consortium name="The Broad Institute Genome Sequencing Platform"/>
            <person name="Russ C."/>
            <person name="Cuomo C."/>
            <person name="Burger G."/>
            <person name="Gray M.W."/>
            <person name="Holland P.W.H."/>
            <person name="King N."/>
            <person name="Lang F.B.F."/>
            <person name="Roger A.J."/>
            <person name="Ruiz-Trillo I."/>
            <person name="Young S.K."/>
            <person name="Zeng Q."/>
            <person name="Gargeya S."/>
            <person name="Fitzgerald M."/>
            <person name="Haas B."/>
            <person name="Abouelleil A."/>
            <person name="Alvarado L."/>
            <person name="Arachchi H.M."/>
            <person name="Berlin A."/>
            <person name="Chapman S.B."/>
            <person name="Gearin G."/>
            <person name="Goldberg J."/>
            <person name="Griggs A."/>
            <person name="Gujja S."/>
            <person name="Hansen M."/>
            <person name="Heiman D."/>
            <person name="Howarth C."/>
            <person name="Larimer J."/>
            <person name="Lui A."/>
            <person name="MacDonald P.J.P."/>
            <person name="McCowen C."/>
            <person name="Montmayeur A."/>
            <person name="Murphy C."/>
            <person name="Neiman D."/>
            <person name="Pearson M."/>
            <person name="Priest M."/>
            <person name="Roberts A."/>
            <person name="Saif S."/>
            <person name="Shea T."/>
            <person name="Sisk P."/>
            <person name="Stolte C."/>
            <person name="Sykes S."/>
            <person name="Wortman J."/>
            <person name="Nusbaum C."/>
            <person name="Birren B."/>
        </authorList>
    </citation>
    <scope>NUCLEOTIDE SEQUENCE [LARGE SCALE GENOMIC DNA]</scope>
    <source>
        <strain evidence="2 3">ATCC 38327</strain>
    </source>
</reference>
<name>A0A0L0ST99_ALLM3</name>
<sequence>MSRAFYKSLKVQKEEEIRLHKLRKEQEQRAREEAARKREARLHYMRDQMKMLEEELAQAKLDEEIARRAQLEEDRRRKRERKAGLQRHIDLAKAKLAAEEAHDRDRLMELAENVKPRIVARARQSAWD</sequence>
<organism evidence="2 3">
    <name type="scientific">Allomyces macrogynus (strain ATCC 38327)</name>
    <name type="common">Allomyces javanicus var. macrogynus</name>
    <dbReference type="NCBI Taxonomy" id="578462"/>
    <lineage>
        <taxon>Eukaryota</taxon>
        <taxon>Fungi</taxon>
        <taxon>Fungi incertae sedis</taxon>
        <taxon>Blastocladiomycota</taxon>
        <taxon>Blastocladiomycetes</taxon>
        <taxon>Blastocladiales</taxon>
        <taxon>Blastocladiaceae</taxon>
        <taxon>Allomyces</taxon>
    </lineage>
</organism>
<reference evidence="3" key="2">
    <citation type="submission" date="2009-11" db="EMBL/GenBank/DDBJ databases">
        <title>The Genome Sequence of Allomyces macrogynus strain ATCC 38327.</title>
        <authorList>
            <consortium name="The Broad Institute Genome Sequencing Platform"/>
            <person name="Russ C."/>
            <person name="Cuomo C."/>
            <person name="Shea T."/>
            <person name="Young S.K."/>
            <person name="Zeng Q."/>
            <person name="Koehrsen M."/>
            <person name="Haas B."/>
            <person name="Borodovsky M."/>
            <person name="Guigo R."/>
            <person name="Alvarado L."/>
            <person name="Berlin A."/>
            <person name="Borenstein D."/>
            <person name="Chen Z."/>
            <person name="Engels R."/>
            <person name="Freedman E."/>
            <person name="Gellesch M."/>
            <person name="Goldberg J."/>
            <person name="Griggs A."/>
            <person name="Gujja S."/>
            <person name="Heiman D."/>
            <person name="Hepburn T."/>
            <person name="Howarth C."/>
            <person name="Jen D."/>
            <person name="Larson L."/>
            <person name="Lewis B."/>
            <person name="Mehta T."/>
            <person name="Park D."/>
            <person name="Pearson M."/>
            <person name="Roberts A."/>
            <person name="Saif S."/>
            <person name="Shenoy N."/>
            <person name="Sisk P."/>
            <person name="Stolte C."/>
            <person name="Sykes S."/>
            <person name="Walk T."/>
            <person name="White J."/>
            <person name="Yandava C."/>
            <person name="Burger G."/>
            <person name="Gray M.W."/>
            <person name="Holland P.W.H."/>
            <person name="King N."/>
            <person name="Lang F.B.F."/>
            <person name="Roger A.J."/>
            <person name="Ruiz-Trillo I."/>
            <person name="Lander E."/>
            <person name="Nusbaum C."/>
        </authorList>
    </citation>
    <scope>NUCLEOTIDE SEQUENCE [LARGE SCALE GENOMIC DNA]</scope>
    <source>
        <strain evidence="3">ATCC 38327</strain>
    </source>
</reference>
<evidence type="ECO:0000256" key="1">
    <source>
        <dbReference type="SAM" id="Coils"/>
    </source>
</evidence>
<accession>A0A0L0ST99</accession>
<keyword evidence="3" id="KW-1185">Reference proteome</keyword>
<dbReference type="EMBL" id="GG745348">
    <property type="protein sequence ID" value="KNE65737.1"/>
    <property type="molecule type" value="Genomic_DNA"/>
</dbReference>
<dbReference type="AlphaFoldDB" id="A0A0L0ST99"/>
<evidence type="ECO:0000313" key="2">
    <source>
        <dbReference type="EMBL" id="KNE65737.1"/>
    </source>
</evidence>
<dbReference type="OrthoDB" id="10397600at2759"/>
<dbReference type="Proteomes" id="UP000054350">
    <property type="component" value="Unassembled WGS sequence"/>
</dbReference>
<protein>
    <submittedName>
        <fullName evidence="2">Uncharacterized protein</fullName>
    </submittedName>
</protein>